<evidence type="ECO:0000313" key="4">
    <source>
        <dbReference type="Proteomes" id="UP000094828"/>
    </source>
</evidence>
<sequence length="178" mass="20142">MEPAQSTEELFDVVNEADEVIDVLPRSVVHARKLWHRAVHVLVFNSAGELLIHQRSAQKDEEPLTWNSSCSGHVSAGEDYDLAARRELQEELGLTTPIEMIGQLPASPQLAYEHTRVYRTVTDQPPVFDPGEIAQGCYRNLPEIMADVAARPSVYSQPFRTILAWYQEEYLNQPSLKI</sequence>
<keyword evidence="4" id="KW-1185">Reference proteome</keyword>
<keyword evidence="1 3" id="KW-0378">Hydrolase</keyword>
<proteinExistence type="predicted"/>
<accession>A0A1C3EFS9</accession>
<organism evidence="3 4">
    <name type="scientific">Planctopirus hydrillae</name>
    <dbReference type="NCBI Taxonomy" id="1841610"/>
    <lineage>
        <taxon>Bacteria</taxon>
        <taxon>Pseudomonadati</taxon>
        <taxon>Planctomycetota</taxon>
        <taxon>Planctomycetia</taxon>
        <taxon>Planctomycetales</taxon>
        <taxon>Planctomycetaceae</taxon>
        <taxon>Planctopirus</taxon>
    </lineage>
</organism>
<gene>
    <name evidence="3" type="ORF">A6X21_21605</name>
</gene>
<dbReference type="Pfam" id="PF00293">
    <property type="entry name" value="NUDIX"/>
    <property type="match status" value="1"/>
</dbReference>
<dbReference type="CDD" id="cd04692">
    <property type="entry name" value="NUDIX_Hydrolase"/>
    <property type="match status" value="1"/>
</dbReference>
<evidence type="ECO:0000256" key="1">
    <source>
        <dbReference type="ARBA" id="ARBA00022801"/>
    </source>
</evidence>
<dbReference type="PANTHER" id="PTHR10885:SF0">
    <property type="entry name" value="ISOPENTENYL-DIPHOSPHATE DELTA-ISOMERASE"/>
    <property type="match status" value="1"/>
</dbReference>
<dbReference type="RefSeq" id="WP_068847646.1">
    <property type="nucleotide sequence ID" value="NZ_LYDR01000071.1"/>
</dbReference>
<feature type="domain" description="Nudix hydrolase" evidence="2">
    <location>
        <begin position="34"/>
        <end position="161"/>
    </location>
</feature>
<dbReference type="InterPro" id="IPR000086">
    <property type="entry name" value="NUDIX_hydrolase_dom"/>
</dbReference>
<protein>
    <submittedName>
        <fullName evidence="3">NUDIX hydrolase</fullName>
    </submittedName>
</protein>
<dbReference type="OrthoDB" id="9786032at2"/>
<name>A0A1C3EFS9_9PLAN</name>
<dbReference type="Gene3D" id="3.90.79.10">
    <property type="entry name" value="Nucleoside Triphosphate Pyrophosphohydrolase"/>
    <property type="match status" value="1"/>
</dbReference>
<comment type="caution">
    <text evidence="3">The sequence shown here is derived from an EMBL/GenBank/DDBJ whole genome shotgun (WGS) entry which is preliminary data.</text>
</comment>
<dbReference type="GO" id="GO:0016787">
    <property type="term" value="F:hydrolase activity"/>
    <property type="evidence" value="ECO:0007669"/>
    <property type="project" value="UniProtKB-KW"/>
</dbReference>
<dbReference type="InterPro" id="IPR020084">
    <property type="entry name" value="NUDIX_hydrolase_CS"/>
</dbReference>
<dbReference type="Proteomes" id="UP000094828">
    <property type="component" value="Unassembled WGS sequence"/>
</dbReference>
<reference evidence="3 4" key="1">
    <citation type="submission" date="2016-05" db="EMBL/GenBank/DDBJ databases">
        <title>Genomic and physiological characterization of Planctopirus sp. isolated from fresh water lake.</title>
        <authorList>
            <person name="Subhash Y."/>
            <person name="Ramana C."/>
        </authorList>
    </citation>
    <scope>NUCLEOTIDE SEQUENCE [LARGE SCALE GENOMIC DNA]</scope>
    <source>
        <strain evidence="3 4">JC280</strain>
    </source>
</reference>
<dbReference type="InterPro" id="IPR015797">
    <property type="entry name" value="NUDIX_hydrolase-like_dom_sf"/>
</dbReference>
<evidence type="ECO:0000313" key="3">
    <source>
        <dbReference type="EMBL" id="ODA32112.1"/>
    </source>
</evidence>
<dbReference type="PROSITE" id="PS51462">
    <property type="entry name" value="NUDIX"/>
    <property type="match status" value="1"/>
</dbReference>
<evidence type="ECO:0000259" key="2">
    <source>
        <dbReference type="PROSITE" id="PS51462"/>
    </source>
</evidence>
<dbReference type="PROSITE" id="PS00893">
    <property type="entry name" value="NUDIX_BOX"/>
    <property type="match status" value="1"/>
</dbReference>
<dbReference type="EMBL" id="LYDR01000071">
    <property type="protein sequence ID" value="ODA32112.1"/>
    <property type="molecule type" value="Genomic_DNA"/>
</dbReference>
<dbReference type="STRING" id="1841610.A6X21_21605"/>
<dbReference type="AlphaFoldDB" id="A0A1C3EFS9"/>
<dbReference type="SUPFAM" id="SSF55811">
    <property type="entry name" value="Nudix"/>
    <property type="match status" value="1"/>
</dbReference>
<dbReference type="PANTHER" id="PTHR10885">
    <property type="entry name" value="ISOPENTENYL-DIPHOSPHATE DELTA-ISOMERASE"/>
    <property type="match status" value="1"/>
</dbReference>